<evidence type="ECO:0000256" key="5">
    <source>
        <dbReference type="ARBA" id="ARBA00023002"/>
    </source>
</evidence>
<dbReference type="GO" id="GO:0005506">
    <property type="term" value="F:iron ion binding"/>
    <property type="evidence" value="ECO:0007669"/>
    <property type="project" value="InterPro"/>
</dbReference>
<evidence type="ECO:0000256" key="1">
    <source>
        <dbReference type="ARBA" id="ARBA00001961"/>
    </source>
</evidence>
<dbReference type="InterPro" id="IPR044862">
    <property type="entry name" value="Pro_4_hyd_alph_FE2OG_OXY"/>
</dbReference>
<dbReference type="AlphaFoldDB" id="A0A147HZ09"/>
<organism evidence="8 9">
    <name type="scientific">Sphingomonas sanguinis</name>
    <dbReference type="NCBI Taxonomy" id="33051"/>
    <lineage>
        <taxon>Bacteria</taxon>
        <taxon>Pseudomonadati</taxon>
        <taxon>Pseudomonadota</taxon>
        <taxon>Alphaproteobacteria</taxon>
        <taxon>Sphingomonadales</taxon>
        <taxon>Sphingomonadaceae</taxon>
        <taxon>Sphingomonas</taxon>
    </lineage>
</organism>
<evidence type="ECO:0000313" key="9">
    <source>
        <dbReference type="Proteomes" id="UP000072867"/>
    </source>
</evidence>
<dbReference type="GO" id="GO:0051213">
    <property type="term" value="F:dioxygenase activity"/>
    <property type="evidence" value="ECO:0007669"/>
    <property type="project" value="UniProtKB-KW"/>
</dbReference>
<dbReference type="InterPro" id="IPR045054">
    <property type="entry name" value="P4HA-like"/>
</dbReference>
<dbReference type="GO" id="GO:0031418">
    <property type="term" value="F:L-ascorbic acid binding"/>
    <property type="evidence" value="ECO:0007669"/>
    <property type="project" value="UniProtKB-KW"/>
</dbReference>
<dbReference type="Pfam" id="PF13640">
    <property type="entry name" value="2OG-FeII_Oxy_3"/>
    <property type="match status" value="1"/>
</dbReference>
<evidence type="ECO:0000259" key="7">
    <source>
        <dbReference type="PROSITE" id="PS51471"/>
    </source>
</evidence>
<gene>
    <name evidence="8" type="ORF">NS319_08620</name>
</gene>
<dbReference type="PATRIC" id="fig|33051.3.peg.2861"/>
<keyword evidence="2" id="KW-0479">Metal-binding</keyword>
<reference evidence="8 9" key="1">
    <citation type="journal article" date="2016" name="Front. Microbiol.">
        <title>Genomic Resource of Rice Seed Associated Bacteria.</title>
        <authorList>
            <person name="Midha S."/>
            <person name="Bansal K."/>
            <person name="Sharma S."/>
            <person name="Kumar N."/>
            <person name="Patil P.P."/>
            <person name="Chaudhry V."/>
            <person name="Patil P.B."/>
        </authorList>
    </citation>
    <scope>NUCLEOTIDE SEQUENCE [LARGE SCALE GENOMIC DNA]</scope>
    <source>
        <strain evidence="8 9">NS319</strain>
    </source>
</reference>
<dbReference type="PANTHER" id="PTHR10869">
    <property type="entry name" value="PROLYL 4-HYDROXYLASE ALPHA SUBUNIT"/>
    <property type="match status" value="1"/>
</dbReference>
<dbReference type="SMART" id="SM00702">
    <property type="entry name" value="P4Hc"/>
    <property type="match status" value="1"/>
</dbReference>
<dbReference type="Proteomes" id="UP000072867">
    <property type="component" value="Unassembled WGS sequence"/>
</dbReference>
<dbReference type="RefSeq" id="WP_058733263.1">
    <property type="nucleotide sequence ID" value="NZ_LDTD01000056.1"/>
</dbReference>
<protein>
    <submittedName>
        <fullName evidence="8">Oxygenase</fullName>
    </submittedName>
</protein>
<feature type="domain" description="Fe2OG dioxygenase" evidence="7">
    <location>
        <begin position="109"/>
        <end position="218"/>
    </location>
</feature>
<evidence type="ECO:0000256" key="4">
    <source>
        <dbReference type="ARBA" id="ARBA00022964"/>
    </source>
</evidence>
<keyword evidence="6" id="KW-0408">Iron</keyword>
<keyword evidence="5" id="KW-0560">Oxidoreductase</keyword>
<dbReference type="PROSITE" id="PS51471">
    <property type="entry name" value="FE2OG_OXY"/>
    <property type="match status" value="1"/>
</dbReference>
<dbReference type="STRING" id="33051.SB4_07600"/>
<keyword evidence="4" id="KW-0223">Dioxygenase</keyword>
<dbReference type="GO" id="GO:0016705">
    <property type="term" value="F:oxidoreductase activity, acting on paired donors, with incorporation or reduction of molecular oxygen"/>
    <property type="evidence" value="ECO:0007669"/>
    <property type="project" value="InterPro"/>
</dbReference>
<evidence type="ECO:0000256" key="6">
    <source>
        <dbReference type="ARBA" id="ARBA00023004"/>
    </source>
</evidence>
<dbReference type="PANTHER" id="PTHR10869:SF246">
    <property type="entry name" value="TRANSMEMBRANE PROLYL 4-HYDROXYLASE"/>
    <property type="match status" value="1"/>
</dbReference>
<keyword evidence="3" id="KW-0847">Vitamin C</keyword>
<evidence type="ECO:0000256" key="2">
    <source>
        <dbReference type="ARBA" id="ARBA00022723"/>
    </source>
</evidence>
<name>A0A147HZ09_9SPHN</name>
<evidence type="ECO:0000313" key="8">
    <source>
        <dbReference type="EMBL" id="KTT70198.1"/>
    </source>
</evidence>
<comment type="cofactor">
    <cofactor evidence="1">
        <name>L-ascorbate</name>
        <dbReference type="ChEBI" id="CHEBI:38290"/>
    </cofactor>
</comment>
<dbReference type="InterPro" id="IPR005123">
    <property type="entry name" value="Oxoglu/Fe-dep_dioxygenase_dom"/>
</dbReference>
<dbReference type="EMBL" id="LDTD01000056">
    <property type="protein sequence ID" value="KTT70198.1"/>
    <property type="molecule type" value="Genomic_DNA"/>
</dbReference>
<proteinExistence type="predicted"/>
<dbReference type="Gene3D" id="2.60.120.620">
    <property type="entry name" value="q2cbj1_9rhob like domain"/>
    <property type="match status" value="1"/>
</dbReference>
<comment type="caution">
    <text evidence="8">The sequence shown here is derived from an EMBL/GenBank/DDBJ whole genome shotgun (WGS) entry which is preliminary data.</text>
</comment>
<dbReference type="InterPro" id="IPR006620">
    <property type="entry name" value="Pro_4_hyd_alph"/>
</dbReference>
<accession>A0A147HZ09</accession>
<evidence type="ECO:0000256" key="3">
    <source>
        <dbReference type="ARBA" id="ARBA00022896"/>
    </source>
</evidence>
<sequence length="223" mass="24749">MNTFPDAPPTLGNGLDPTPIITRLSATPGVQRLPSPKLTLFVKRDVLPPEICSALMTRIDAVRRPSTIADSNGDAAYRTSETGDLPADDPAVIETERRIAMLTGLSSEYGEPIQGQRYAVGQEFKQHTDYFEPKGLDYHQYCALSGNRTWTVMLYLNTPEAGGATRFKVVDKLIQPEPGKMVAWSNRRADGSTNPATLHQAMKVRAGVKYVITKWYRERPWLG</sequence>